<sequence length="60" mass="6295">MSPENADSSCSSVLMLPRVFHSASVVAEESDSDSEESVSEESVSTSSVKPEECSSIKEPG</sequence>
<reference evidence="2 3" key="1">
    <citation type="journal article" date="2018" name="Sci. Data">
        <title>The draft genome sequence of cork oak.</title>
        <authorList>
            <person name="Ramos A.M."/>
            <person name="Usie A."/>
            <person name="Barbosa P."/>
            <person name="Barros P.M."/>
            <person name="Capote T."/>
            <person name="Chaves I."/>
            <person name="Simoes F."/>
            <person name="Abreu I."/>
            <person name="Carrasquinho I."/>
            <person name="Faro C."/>
            <person name="Guimaraes J.B."/>
            <person name="Mendonca D."/>
            <person name="Nobrega F."/>
            <person name="Rodrigues L."/>
            <person name="Saibo N.J.M."/>
            <person name="Varela M.C."/>
            <person name="Egas C."/>
            <person name="Matos J."/>
            <person name="Miguel C.M."/>
            <person name="Oliveira M.M."/>
            <person name="Ricardo C.P."/>
            <person name="Goncalves S."/>
        </authorList>
    </citation>
    <scope>NUCLEOTIDE SEQUENCE [LARGE SCALE GENOMIC DNA]</scope>
    <source>
        <strain evidence="3">cv. HL8</strain>
    </source>
</reference>
<feature type="compositionally biased region" description="Basic and acidic residues" evidence="1">
    <location>
        <begin position="49"/>
        <end position="60"/>
    </location>
</feature>
<organism evidence="2 3">
    <name type="scientific">Quercus suber</name>
    <name type="common">Cork oak</name>
    <dbReference type="NCBI Taxonomy" id="58331"/>
    <lineage>
        <taxon>Eukaryota</taxon>
        <taxon>Viridiplantae</taxon>
        <taxon>Streptophyta</taxon>
        <taxon>Embryophyta</taxon>
        <taxon>Tracheophyta</taxon>
        <taxon>Spermatophyta</taxon>
        <taxon>Magnoliopsida</taxon>
        <taxon>eudicotyledons</taxon>
        <taxon>Gunneridae</taxon>
        <taxon>Pentapetalae</taxon>
        <taxon>rosids</taxon>
        <taxon>fabids</taxon>
        <taxon>Fagales</taxon>
        <taxon>Fagaceae</taxon>
        <taxon>Quercus</taxon>
    </lineage>
</organism>
<feature type="compositionally biased region" description="Acidic residues" evidence="1">
    <location>
        <begin position="28"/>
        <end position="39"/>
    </location>
</feature>
<name>A0AAW0ITP6_QUESU</name>
<protein>
    <submittedName>
        <fullName evidence="2">Uncharacterized protein</fullName>
    </submittedName>
</protein>
<accession>A0AAW0ITP6</accession>
<evidence type="ECO:0000313" key="3">
    <source>
        <dbReference type="Proteomes" id="UP000237347"/>
    </source>
</evidence>
<keyword evidence="3" id="KW-1185">Reference proteome</keyword>
<dbReference type="Proteomes" id="UP000237347">
    <property type="component" value="Unassembled WGS sequence"/>
</dbReference>
<evidence type="ECO:0000256" key="1">
    <source>
        <dbReference type="SAM" id="MobiDB-lite"/>
    </source>
</evidence>
<proteinExistence type="predicted"/>
<evidence type="ECO:0000313" key="2">
    <source>
        <dbReference type="EMBL" id="KAK7817546.1"/>
    </source>
</evidence>
<dbReference type="EMBL" id="PKMF04000877">
    <property type="protein sequence ID" value="KAK7817546.1"/>
    <property type="molecule type" value="Genomic_DNA"/>
</dbReference>
<comment type="caution">
    <text evidence="2">The sequence shown here is derived from an EMBL/GenBank/DDBJ whole genome shotgun (WGS) entry which is preliminary data.</text>
</comment>
<gene>
    <name evidence="2" type="ORF">CFP56_042761</name>
</gene>
<feature type="region of interest" description="Disordered" evidence="1">
    <location>
        <begin position="25"/>
        <end position="60"/>
    </location>
</feature>
<dbReference type="AlphaFoldDB" id="A0AAW0ITP6"/>